<dbReference type="Proteomes" id="UP000006514">
    <property type="component" value="Unassembled WGS sequence"/>
</dbReference>
<dbReference type="AlphaFoldDB" id="J0D2J9"/>
<protein>
    <recommendedName>
        <fullName evidence="3">F-box domain-containing protein</fullName>
    </recommendedName>
</protein>
<name>J0D2J9_AURST</name>
<reference evidence="2" key="1">
    <citation type="journal article" date="2012" name="Science">
        <title>The Paleozoic origin of enzymatic lignin decomposition reconstructed from 31 fungal genomes.</title>
        <authorList>
            <person name="Floudas D."/>
            <person name="Binder M."/>
            <person name="Riley R."/>
            <person name="Barry K."/>
            <person name="Blanchette R.A."/>
            <person name="Henrissat B."/>
            <person name="Martinez A.T."/>
            <person name="Otillar R."/>
            <person name="Spatafora J.W."/>
            <person name="Yadav J.S."/>
            <person name="Aerts A."/>
            <person name="Benoit I."/>
            <person name="Boyd A."/>
            <person name="Carlson A."/>
            <person name="Copeland A."/>
            <person name="Coutinho P.M."/>
            <person name="de Vries R.P."/>
            <person name="Ferreira P."/>
            <person name="Findley K."/>
            <person name="Foster B."/>
            <person name="Gaskell J."/>
            <person name="Glotzer D."/>
            <person name="Gorecki P."/>
            <person name="Heitman J."/>
            <person name="Hesse C."/>
            <person name="Hori C."/>
            <person name="Igarashi K."/>
            <person name="Jurgens J.A."/>
            <person name="Kallen N."/>
            <person name="Kersten P."/>
            <person name="Kohler A."/>
            <person name="Kuees U."/>
            <person name="Kumar T.K.A."/>
            <person name="Kuo A."/>
            <person name="LaButti K."/>
            <person name="Larrondo L.F."/>
            <person name="Lindquist E."/>
            <person name="Ling A."/>
            <person name="Lombard V."/>
            <person name="Lucas S."/>
            <person name="Lundell T."/>
            <person name="Martin R."/>
            <person name="McLaughlin D.J."/>
            <person name="Morgenstern I."/>
            <person name="Morin E."/>
            <person name="Murat C."/>
            <person name="Nagy L.G."/>
            <person name="Nolan M."/>
            <person name="Ohm R.A."/>
            <person name="Patyshakuliyeva A."/>
            <person name="Rokas A."/>
            <person name="Ruiz-Duenas F.J."/>
            <person name="Sabat G."/>
            <person name="Salamov A."/>
            <person name="Samejima M."/>
            <person name="Schmutz J."/>
            <person name="Slot J.C."/>
            <person name="St John F."/>
            <person name="Stenlid J."/>
            <person name="Sun H."/>
            <person name="Sun S."/>
            <person name="Syed K."/>
            <person name="Tsang A."/>
            <person name="Wiebenga A."/>
            <person name="Young D."/>
            <person name="Pisabarro A."/>
            <person name="Eastwood D.C."/>
            <person name="Martin F."/>
            <person name="Cullen D."/>
            <person name="Grigoriev I.V."/>
            <person name="Hibbett D.S."/>
        </authorList>
    </citation>
    <scope>NUCLEOTIDE SEQUENCE [LARGE SCALE GENOMIC DNA]</scope>
    <source>
        <strain evidence="2">TFB10046</strain>
    </source>
</reference>
<evidence type="ECO:0008006" key="3">
    <source>
        <dbReference type="Google" id="ProtNLM"/>
    </source>
</evidence>
<organism evidence="1 2">
    <name type="scientific">Auricularia subglabra (strain TFB-10046 / SS5)</name>
    <name type="common">White-rot fungus</name>
    <name type="synonym">Auricularia delicata (strain TFB10046)</name>
    <dbReference type="NCBI Taxonomy" id="717982"/>
    <lineage>
        <taxon>Eukaryota</taxon>
        <taxon>Fungi</taxon>
        <taxon>Dikarya</taxon>
        <taxon>Basidiomycota</taxon>
        <taxon>Agaricomycotina</taxon>
        <taxon>Agaricomycetes</taxon>
        <taxon>Auriculariales</taxon>
        <taxon>Auriculariaceae</taxon>
        <taxon>Auricularia</taxon>
    </lineage>
</organism>
<proteinExistence type="predicted"/>
<dbReference type="EMBL" id="JH687797">
    <property type="protein sequence ID" value="EJD40988.1"/>
    <property type="molecule type" value="Genomic_DNA"/>
</dbReference>
<accession>J0D2J9</accession>
<gene>
    <name evidence="1" type="ORF">AURDEDRAFT_153408</name>
</gene>
<evidence type="ECO:0000313" key="1">
    <source>
        <dbReference type="EMBL" id="EJD40988.1"/>
    </source>
</evidence>
<evidence type="ECO:0000313" key="2">
    <source>
        <dbReference type="Proteomes" id="UP000006514"/>
    </source>
</evidence>
<dbReference type="InParanoid" id="J0D2J9"/>
<sequence>MQVIHKDWPPSHWNRPRVLLERSRPSPVRAEVALDFCSQQRDTALDVFESLVSRAETLTVHIFKEDLVETGEHYQSVDPPSPDDWLAISFALRQSAPSLRAFSLKRNEISTRMGRRALRGVRHAPLDPGLFGGEPCNLRACCLRGINLPEGGCGAFAMLRTFDYQRVGRHLQSTHVLDILRQMPRLQILGLSLVHFDDDAEDPDKALVHAALARVSIRIYHSELEIGSHMLPFVARLGVPALFIIDFDRSDVNFDELLALYGYPTSLRIASDGWTEVLDMLVGPHTQLWARSHWPRDLGHFPACLFEHLTSLTVHESIWDVDAVPPEAPALVRLQIVFRHNWDSDGVSPGFSGIVGGWAQSPWHCPLLREADFSFSTPEGHRAVAYPLSSAADGPDPCHDLCAGHGTISLSDLTSFIRTAITFDAPRLRNVRLYGISSIADPDPAAAFIALQGVADDLKTFKCISPDAVGLFDFYDVFSMPPAKLFDPSLPSITSSETM</sequence>
<keyword evidence="2" id="KW-1185">Reference proteome</keyword>
<dbReference type="KEGG" id="adl:AURDEDRAFT_153408"/>